<feature type="domain" description="Nucleoside phosphorylase" evidence="1">
    <location>
        <begin position="71"/>
        <end position="260"/>
    </location>
</feature>
<proteinExistence type="predicted"/>
<name>A0A7D9HXE2_PARCT</name>
<comment type="caution">
    <text evidence="2">The sequence shown here is derived from an EMBL/GenBank/DDBJ whole genome shotgun (WGS) entry which is preliminary data.</text>
</comment>
<dbReference type="GO" id="GO:0008930">
    <property type="term" value="F:methylthioadenosine nucleosidase activity"/>
    <property type="evidence" value="ECO:0007669"/>
    <property type="project" value="TreeGrafter"/>
</dbReference>
<evidence type="ECO:0000313" key="3">
    <source>
        <dbReference type="Proteomes" id="UP001152795"/>
    </source>
</evidence>
<dbReference type="Proteomes" id="UP001152795">
    <property type="component" value="Unassembled WGS sequence"/>
</dbReference>
<gene>
    <name evidence="2" type="ORF">PACLA_8A068537</name>
</gene>
<dbReference type="OrthoDB" id="1577640at2759"/>
<evidence type="ECO:0000313" key="2">
    <source>
        <dbReference type="EMBL" id="CAB3993156.1"/>
    </source>
</evidence>
<dbReference type="EMBL" id="CACRXK020002198">
    <property type="protein sequence ID" value="CAB3993156.1"/>
    <property type="molecule type" value="Genomic_DNA"/>
</dbReference>
<dbReference type="InterPro" id="IPR000845">
    <property type="entry name" value="Nucleoside_phosphorylase_d"/>
</dbReference>
<dbReference type="AlphaFoldDB" id="A0A7D9HXE2"/>
<dbReference type="GO" id="GO:0005829">
    <property type="term" value="C:cytosol"/>
    <property type="evidence" value="ECO:0007669"/>
    <property type="project" value="TreeGrafter"/>
</dbReference>
<dbReference type="InterPro" id="IPR035994">
    <property type="entry name" value="Nucleoside_phosphorylase_sf"/>
</dbReference>
<keyword evidence="3" id="KW-1185">Reference proteome</keyword>
<dbReference type="PANTHER" id="PTHR46832:SF1">
    <property type="entry name" value="5'-METHYLTHIOADENOSINE_S-ADENOSYLHOMOCYSTEINE NUCLEOSIDASE"/>
    <property type="match status" value="1"/>
</dbReference>
<dbReference type="Pfam" id="PF01048">
    <property type="entry name" value="PNP_UDP_1"/>
    <property type="match status" value="2"/>
</dbReference>
<sequence length="746" mass="82160">MSGGSNDHVAPPPTSPPEINFSLPRQSDFATKLYDWPSAPTEILLITANDHEFAACYFYVKNVQRSYCNALGMVDFGQFGDGVRVALMKCAQGPTEAVIAVKNAAEKLHPKVVLFVGICASMKPTEAKLGDVVISAKLATYADRKVSADGTEYRGTKAKVSRNMARLILHAADGWEPPLQNQSSLKVDVHRDAVMLSGPELVDNTKRREELAEYFRDALGLEMEGAGLYAAAHDLQIEWAVIKAVSDFADGSKSVTKEWQPFASVMAASLVHNMFKHANVILKQWPHNPGISGEGLDIVNVDKWRVENAKDFNQSETNQNSSRGNQFSEPHSCSVYSTIGSPTHWGRVLINVNNVSPRFSFCGQSQLPTEILLITANDHEFAACYSYMKNVQRGWHDTLGMVDFGQFDDEKPRVALMKCPQGPTEAVIAVKNAAEILYPKVVLFVGICATLKPAKAKLGDVVISAKLATYANVSRYMARRILSAADGWKPPLQDQSSLKVDVHRDAVMLSGPELVDNLERRQELSNNFQEALGLEMEGAGLYAAAYDLGIEWAVIKAVSDFGDGSKSVTKDWQPFASVMAASVVHNMFKEAHVIKKWPHYKNFDPGMAEDTIDAKNENEKRTQMKININAERNHSQIQKCVLVVVLQTKISFRMTATSGQSIKSKSVLSKRFASYLTLMMSKQCGAKGGTGIAEVALQKWGTGNRQHNVGALKKIVEETMARVDVINEIENWEQLCVCHGCGNKLK</sequence>
<dbReference type="GO" id="GO:0009116">
    <property type="term" value="P:nucleoside metabolic process"/>
    <property type="evidence" value="ECO:0007669"/>
    <property type="project" value="InterPro"/>
</dbReference>
<dbReference type="SUPFAM" id="SSF53167">
    <property type="entry name" value="Purine and uridine phosphorylases"/>
    <property type="match status" value="2"/>
</dbReference>
<dbReference type="GO" id="GO:0019284">
    <property type="term" value="P:L-methionine salvage from S-adenosylmethionine"/>
    <property type="evidence" value="ECO:0007669"/>
    <property type="project" value="TreeGrafter"/>
</dbReference>
<dbReference type="GO" id="GO:0008782">
    <property type="term" value="F:adenosylhomocysteine nucleosidase activity"/>
    <property type="evidence" value="ECO:0007669"/>
    <property type="project" value="TreeGrafter"/>
</dbReference>
<dbReference type="PANTHER" id="PTHR46832">
    <property type="entry name" value="5'-METHYLTHIOADENOSINE/S-ADENOSYLHOMOCYSTEINE NUCLEOSIDASE"/>
    <property type="match status" value="1"/>
</dbReference>
<organism evidence="2 3">
    <name type="scientific">Paramuricea clavata</name>
    <name type="common">Red gorgonian</name>
    <name type="synonym">Violescent sea-whip</name>
    <dbReference type="NCBI Taxonomy" id="317549"/>
    <lineage>
        <taxon>Eukaryota</taxon>
        <taxon>Metazoa</taxon>
        <taxon>Cnidaria</taxon>
        <taxon>Anthozoa</taxon>
        <taxon>Octocorallia</taxon>
        <taxon>Malacalcyonacea</taxon>
        <taxon>Plexauridae</taxon>
        <taxon>Paramuricea</taxon>
    </lineage>
</organism>
<dbReference type="Gene3D" id="3.40.50.1580">
    <property type="entry name" value="Nucleoside phosphorylase domain"/>
    <property type="match status" value="2"/>
</dbReference>
<accession>A0A7D9HXE2</accession>
<feature type="domain" description="Nucleoside phosphorylase" evidence="1">
    <location>
        <begin position="372"/>
        <end position="571"/>
    </location>
</feature>
<protein>
    <submittedName>
        <fullName evidence="2">5 -methylthioadenosine S-adenosylhomocysteine nucleosidase-like isoform X16</fullName>
    </submittedName>
</protein>
<evidence type="ECO:0000259" key="1">
    <source>
        <dbReference type="Pfam" id="PF01048"/>
    </source>
</evidence>
<reference evidence="2" key="1">
    <citation type="submission" date="2020-04" db="EMBL/GenBank/DDBJ databases">
        <authorList>
            <person name="Alioto T."/>
            <person name="Alioto T."/>
            <person name="Gomez Garrido J."/>
        </authorList>
    </citation>
    <scope>NUCLEOTIDE SEQUENCE</scope>
    <source>
        <strain evidence="2">A484AB</strain>
    </source>
</reference>